<feature type="transmembrane region" description="Helical" evidence="8">
    <location>
        <begin position="124"/>
        <end position="139"/>
    </location>
</feature>
<organism evidence="10 11">
    <name type="scientific">Candidatus Gottesmanbacteria bacterium GW2011_GWA2_43_14</name>
    <dbReference type="NCBI Taxonomy" id="1618443"/>
    <lineage>
        <taxon>Bacteria</taxon>
        <taxon>Candidatus Gottesmaniibacteriota</taxon>
    </lineage>
</organism>
<protein>
    <recommendedName>
        <fullName evidence="9">Glycosyltransferase RgtA/B/C/D-like domain-containing protein</fullName>
    </recommendedName>
</protein>
<dbReference type="InterPro" id="IPR038731">
    <property type="entry name" value="RgtA/B/C-like"/>
</dbReference>
<reference evidence="10 11" key="1">
    <citation type="journal article" date="2015" name="Nature">
        <title>rRNA introns, odd ribosomes, and small enigmatic genomes across a large radiation of phyla.</title>
        <authorList>
            <person name="Brown C.T."/>
            <person name="Hug L.A."/>
            <person name="Thomas B.C."/>
            <person name="Sharon I."/>
            <person name="Castelle C.J."/>
            <person name="Singh A."/>
            <person name="Wilkins M.J."/>
            <person name="Williams K.H."/>
            <person name="Banfield J.F."/>
        </authorList>
    </citation>
    <scope>NUCLEOTIDE SEQUENCE [LARGE SCALE GENOMIC DNA]</scope>
</reference>
<evidence type="ECO:0000256" key="8">
    <source>
        <dbReference type="SAM" id="Phobius"/>
    </source>
</evidence>
<evidence type="ECO:0000259" key="9">
    <source>
        <dbReference type="Pfam" id="PF13231"/>
    </source>
</evidence>
<feature type="transmembrane region" description="Helical" evidence="8">
    <location>
        <begin position="348"/>
        <end position="366"/>
    </location>
</feature>
<feature type="transmembrane region" description="Helical" evidence="8">
    <location>
        <begin position="207"/>
        <end position="229"/>
    </location>
</feature>
<feature type="transmembrane region" description="Helical" evidence="8">
    <location>
        <begin position="371"/>
        <end position="388"/>
    </location>
</feature>
<gene>
    <name evidence="10" type="ORF">UV73_C0005G0059</name>
</gene>
<evidence type="ECO:0000256" key="2">
    <source>
        <dbReference type="ARBA" id="ARBA00022475"/>
    </source>
</evidence>
<dbReference type="EMBL" id="LCFP01000005">
    <property type="protein sequence ID" value="KKS97782.1"/>
    <property type="molecule type" value="Genomic_DNA"/>
</dbReference>
<evidence type="ECO:0000256" key="5">
    <source>
        <dbReference type="ARBA" id="ARBA00022692"/>
    </source>
</evidence>
<keyword evidence="3" id="KW-0328">Glycosyltransferase</keyword>
<keyword evidence="6 8" id="KW-1133">Transmembrane helix</keyword>
<feature type="transmembrane region" description="Helical" evidence="8">
    <location>
        <begin position="308"/>
        <end position="328"/>
    </location>
</feature>
<comment type="subcellular location">
    <subcellularLocation>
        <location evidence="1">Cell membrane</location>
        <topology evidence="1">Multi-pass membrane protein</topology>
    </subcellularLocation>
</comment>
<feature type="transmembrane region" description="Helical" evidence="8">
    <location>
        <begin position="97"/>
        <end position="117"/>
    </location>
</feature>
<keyword evidence="2" id="KW-1003">Cell membrane</keyword>
<evidence type="ECO:0000256" key="6">
    <source>
        <dbReference type="ARBA" id="ARBA00022989"/>
    </source>
</evidence>
<sequence>MLSIDQPKMTKRFKTLLFLLIIWLTATSFNITKAVYIDDISTINIGRYLLQDLKKPNQAILKNDRETGIASENSLTHPPLVPYLGSAVIFFFGENELIFHIVWSLFTLMAITFFYLLARHLTKQALLLTFLFIINPAFVPSQNLMLDLPLVVFTVMFFYFLLRPRDNISNYLIAGISAGLALLVKYTGLVLVPILTGFLFLGGKKRLLWIVLIPVGILLLWSAQNYLEFRGLHLISNSSTGFGSHVLEKSLLWIIVIGSVSPFSIFLIPSLLRKKSGILLFLSILLSAVFLVLRFLTGQNEEMVKWILRTLFLTNGLVVLIITLNSISEIFLRYLNEKKLYDLKLASIAFWFILMTIVLIFSVPFMAVRHVLTVIPALLLLIGATGKIHFDLKYGIIGIFVIIIHTLLLAIGDNSQADSYRKGAAAITRQIEHKYGFIKNKYRVWSGGFYGWRWYTVQEGLMAYNPQKDDLRSGDLLVLTSLYPVQINPLHQNNLILDFEMTVPRDKFSVVSTMTNWPHNAVGYYYLPTIRDLPYEILPQHPLEKISVYRFER</sequence>
<feature type="transmembrane region" description="Helical" evidence="8">
    <location>
        <begin position="394"/>
        <end position="412"/>
    </location>
</feature>
<keyword evidence="5 8" id="KW-0812">Transmembrane</keyword>
<evidence type="ECO:0000256" key="7">
    <source>
        <dbReference type="ARBA" id="ARBA00023136"/>
    </source>
</evidence>
<dbReference type="PANTHER" id="PTHR33908">
    <property type="entry name" value="MANNOSYLTRANSFERASE YKCB-RELATED"/>
    <property type="match status" value="1"/>
</dbReference>
<name>A0A0G1DJN4_9BACT</name>
<accession>A0A0G1DJN4</accession>
<dbReference type="AlphaFoldDB" id="A0A0G1DJN4"/>
<comment type="caution">
    <text evidence="10">The sequence shown here is derived from an EMBL/GenBank/DDBJ whole genome shotgun (WGS) entry which is preliminary data.</text>
</comment>
<evidence type="ECO:0000256" key="4">
    <source>
        <dbReference type="ARBA" id="ARBA00022679"/>
    </source>
</evidence>
<keyword evidence="7 8" id="KW-0472">Membrane</keyword>
<feature type="transmembrane region" description="Helical" evidence="8">
    <location>
        <begin position="250"/>
        <end position="272"/>
    </location>
</feature>
<evidence type="ECO:0000313" key="11">
    <source>
        <dbReference type="Proteomes" id="UP000034894"/>
    </source>
</evidence>
<dbReference type="GO" id="GO:0009103">
    <property type="term" value="P:lipopolysaccharide biosynthetic process"/>
    <property type="evidence" value="ECO:0007669"/>
    <property type="project" value="UniProtKB-ARBA"/>
</dbReference>
<evidence type="ECO:0000313" key="10">
    <source>
        <dbReference type="EMBL" id="KKS97782.1"/>
    </source>
</evidence>
<feature type="transmembrane region" description="Helical" evidence="8">
    <location>
        <begin position="171"/>
        <end position="201"/>
    </location>
</feature>
<proteinExistence type="predicted"/>
<dbReference type="Pfam" id="PF13231">
    <property type="entry name" value="PMT_2"/>
    <property type="match status" value="1"/>
</dbReference>
<dbReference type="InterPro" id="IPR050297">
    <property type="entry name" value="LipidA_mod_glycosyltrf_83"/>
</dbReference>
<feature type="transmembrane region" description="Helical" evidence="8">
    <location>
        <begin position="145"/>
        <end position="162"/>
    </location>
</feature>
<dbReference type="STRING" id="1618443.UV73_C0005G0059"/>
<dbReference type="GO" id="GO:0016763">
    <property type="term" value="F:pentosyltransferase activity"/>
    <property type="evidence" value="ECO:0007669"/>
    <property type="project" value="TreeGrafter"/>
</dbReference>
<evidence type="ECO:0000256" key="1">
    <source>
        <dbReference type="ARBA" id="ARBA00004651"/>
    </source>
</evidence>
<dbReference type="GO" id="GO:0005886">
    <property type="term" value="C:plasma membrane"/>
    <property type="evidence" value="ECO:0007669"/>
    <property type="project" value="UniProtKB-SubCell"/>
</dbReference>
<feature type="transmembrane region" description="Helical" evidence="8">
    <location>
        <begin position="278"/>
        <end position="296"/>
    </location>
</feature>
<feature type="domain" description="Glycosyltransferase RgtA/B/C/D-like" evidence="9">
    <location>
        <begin position="77"/>
        <end position="207"/>
    </location>
</feature>
<keyword evidence="4" id="KW-0808">Transferase</keyword>
<dbReference type="Proteomes" id="UP000034894">
    <property type="component" value="Unassembled WGS sequence"/>
</dbReference>
<evidence type="ECO:0000256" key="3">
    <source>
        <dbReference type="ARBA" id="ARBA00022676"/>
    </source>
</evidence>
<dbReference type="PANTHER" id="PTHR33908:SF11">
    <property type="entry name" value="MEMBRANE PROTEIN"/>
    <property type="match status" value="1"/>
</dbReference>